<proteinExistence type="predicted"/>
<evidence type="ECO:0000313" key="1">
    <source>
        <dbReference type="EMBL" id="RHA73568.1"/>
    </source>
</evidence>
<gene>
    <name evidence="1" type="ORF">DW921_12730</name>
</gene>
<dbReference type="EMBL" id="QSFT01000034">
    <property type="protein sequence ID" value="RHA73568.1"/>
    <property type="molecule type" value="Genomic_DNA"/>
</dbReference>
<evidence type="ECO:0000313" key="2">
    <source>
        <dbReference type="Proteomes" id="UP000283855"/>
    </source>
</evidence>
<protein>
    <submittedName>
        <fullName evidence="1">Uncharacterized protein</fullName>
    </submittedName>
</protein>
<reference evidence="1 2" key="1">
    <citation type="submission" date="2018-08" db="EMBL/GenBank/DDBJ databases">
        <title>A genome reference for cultivated species of the human gut microbiota.</title>
        <authorList>
            <person name="Zou Y."/>
            <person name="Xue W."/>
            <person name="Luo G."/>
        </authorList>
    </citation>
    <scope>NUCLEOTIDE SEQUENCE [LARGE SCALE GENOMIC DNA]</scope>
    <source>
        <strain evidence="1 2">AM42-38</strain>
    </source>
</reference>
<name>A0A413SWJ7_9BACT</name>
<dbReference type="AlphaFoldDB" id="A0A413SWJ7"/>
<comment type="caution">
    <text evidence="1">The sequence shown here is derived from an EMBL/GenBank/DDBJ whole genome shotgun (WGS) entry which is preliminary data.</text>
</comment>
<dbReference type="Proteomes" id="UP000283855">
    <property type="component" value="Unassembled WGS sequence"/>
</dbReference>
<sequence>MYFCIKSEAFSHTTPIFLPKEYQGKEVLPMKGKFIEYKVAEYPERTAQGLEWVVIFKRVYL</sequence>
<accession>A0A413SWJ7</accession>
<organism evidence="1 2">
    <name type="scientific">Phocaeicola coprophilus</name>
    <dbReference type="NCBI Taxonomy" id="387090"/>
    <lineage>
        <taxon>Bacteria</taxon>
        <taxon>Pseudomonadati</taxon>
        <taxon>Bacteroidota</taxon>
        <taxon>Bacteroidia</taxon>
        <taxon>Bacteroidales</taxon>
        <taxon>Bacteroidaceae</taxon>
        <taxon>Phocaeicola</taxon>
    </lineage>
</organism>